<dbReference type="Proteomes" id="UP001445335">
    <property type="component" value="Unassembled WGS sequence"/>
</dbReference>
<dbReference type="AlphaFoldDB" id="A0AAW1Q9B2"/>
<sequence>MPARNARCAVVESSERSASTSEEEEDLQIEGIDKNYCDEFVCTSSPAVEQNLRALARDLTRLRTWTLSLFAKDVRYQDRFRSFTGKDKYVRLKFVADCIGDPKVLVTKLRMLDRGTAVVSWRLRGSIGPVPIDLDLESEFQLDLITGRVMRHSERWDLGRCSAPARLIWTARRAAWSAGQAAMDAKDAGGTVLGDRSGGDDAAQAGIYADPSDPTKMFQQDDNTFRDAVTFATFLAILWVFASAYEQLEKLP</sequence>
<keyword evidence="2" id="KW-0812">Transmembrane</keyword>
<evidence type="ECO:0000256" key="2">
    <source>
        <dbReference type="SAM" id="Phobius"/>
    </source>
</evidence>
<comment type="caution">
    <text evidence="3">The sequence shown here is derived from an EMBL/GenBank/DDBJ whole genome shotgun (WGS) entry which is preliminary data.</text>
</comment>
<dbReference type="PANTHER" id="PTHR36334:SF1">
    <property type="entry name" value="PROTEIN, PUTATIVE (DUF2358)-RELATED"/>
    <property type="match status" value="1"/>
</dbReference>
<evidence type="ECO:0008006" key="5">
    <source>
        <dbReference type="Google" id="ProtNLM"/>
    </source>
</evidence>
<keyword evidence="4" id="KW-1185">Reference proteome</keyword>
<dbReference type="GO" id="GO:0009507">
    <property type="term" value="C:chloroplast"/>
    <property type="evidence" value="ECO:0007669"/>
    <property type="project" value="TreeGrafter"/>
</dbReference>
<evidence type="ECO:0000313" key="4">
    <source>
        <dbReference type="Proteomes" id="UP001445335"/>
    </source>
</evidence>
<dbReference type="EMBL" id="JALJOU010000140">
    <property type="protein sequence ID" value="KAK9818910.1"/>
    <property type="molecule type" value="Genomic_DNA"/>
</dbReference>
<organism evidence="3 4">
    <name type="scientific">Elliptochloris bilobata</name>
    <dbReference type="NCBI Taxonomy" id="381761"/>
    <lineage>
        <taxon>Eukaryota</taxon>
        <taxon>Viridiplantae</taxon>
        <taxon>Chlorophyta</taxon>
        <taxon>core chlorophytes</taxon>
        <taxon>Trebouxiophyceae</taxon>
        <taxon>Trebouxiophyceae incertae sedis</taxon>
        <taxon>Elliptochloris clade</taxon>
        <taxon>Elliptochloris</taxon>
    </lineage>
</organism>
<protein>
    <recommendedName>
        <fullName evidence="5">AT1G65230-like protein</fullName>
    </recommendedName>
</protein>
<keyword evidence="2" id="KW-0472">Membrane</keyword>
<evidence type="ECO:0000313" key="3">
    <source>
        <dbReference type="EMBL" id="KAK9818910.1"/>
    </source>
</evidence>
<evidence type="ECO:0000256" key="1">
    <source>
        <dbReference type="SAM" id="MobiDB-lite"/>
    </source>
</evidence>
<proteinExistence type="predicted"/>
<name>A0AAW1Q9B2_9CHLO</name>
<feature type="region of interest" description="Disordered" evidence="1">
    <location>
        <begin position="1"/>
        <end position="24"/>
    </location>
</feature>
<accession>A0AAW1Q9B2</accession>
<dbReference type="PANTHER" id="PTHR36334">
    <property type="entry name" value="PROTEIN, PUTATIVE (DUF2358)-RELATED"/>
    <property type="match status" value="1"/>
</dbReference>
<keyword evidence="2" id="KW-1133">Transmembrane helix</keyword>
<feature type="transmembrane region" description="Helical" evidence="2">
    <location>
        <begin position="225"/>
        <end position="245"/>
    </location>
</feature>
<reference evidence="3 4" key="1">
    <citation type="journal article" date="2024" name="Nat. Commun.">
        <title>Phylogenomics reveals the evolutionary origins of lichenization in chlorophyte algae.</title>
        <authorList>
            <person name="Puginier C."/>
            <person name="Libourel C."/>
            <person name="Otte J."/>
            <person name="Skaloud P."/>
            <person name="Haon M."/>
            <person name="Grisel S."/>
            <person name="Petersen M."/>
            <person name="Berrin J.G."/>
            <person name="Delaux P.M."/>
            <person name="Dal Grande F."/>
            <person name="Keller J."/>
        </authorList>
    </citation>
    <scope>NUCLEOTIDE SEQUENCE [LARGE SCALE GENOMIC DNA]</scope>
    <source>
        <strain evidence="3 4">SAG 245.80</strain>
    </source>
</reference>
<gene>
    <name evidence="3" type="ORF">WJX81_001762</name>
</gene>